<evidence type="ECO:0000313" key="1">
    <source>
        <dbReference type="EMBL" id="JAH67872.1"/>
    </source>
</evidence>
<proteinExistence type="predicted"/>
<reference evidence="1" key="2">
    <citation type="journal article" date="2015" name="Fish Shellfish Immunol.">
        <title>Early steps in the European eel (Anguilla anguilla)-Vibrio vulnificus interaction in the gills: Role of the RtxA13 toxin.</title>
        <authorList>
            <person name="Callol A."/>
            <person name="Pajuelo D."/>
            <person name="Ebbesson L."/>
            <person name="Teles M."/>
            <person name="MacKenzie S."/>
            <person name="Amaro C."/>
        </authorList>
    </citation>
    <scope>NUCLEOTIDE SEQUENCE</scope>
</reference>
<name>A0A0E9UPZ4_ANGAN</name>
<reference evidence="1" key="1">
    <citation type="submission" date="2014-11" db="EMBL/GenBank/DDBJ databases">
        <authorList>
            <person name="Amaro Gonzalez C."/>
        </authorList>
    </citation>
    <scope>NUCLEOTIDE SEQUENCE</scope>
</reference>
<protein>
    <submittedName>
        <fullName evidence="1">Uncharacterized protein</fullName>
    </submittedName>
</protein>
<sequence length="40" mass="4547">MRISVMLSSQFGKTEQHCNVGILFAWVCLCLESRHLKPAL</sequence>
<dbReference type="AlphaFoldDB" id="A0A0E9UPZ4"/>
<organism evidence="1">
    <name type="scientific">Anguilla anguilla</name>
    <name type="common">European freshwater eel</name>
    <name type="synonym">Muraena anguilla</name>
    <dbReference type="NCBI Taxonomy" id="7936"/>
    <lineage>
        <taxon>Eukaryota</taxon>
        <taxon>Metazoa</taxon>
        <taxon>Chordata</taxon>
        <taxon>Craniata</taxon>
        <taxon>Vertebrata</taxon>
        <taxon>Euteleostomi</taxon>
        <taxon>Actinopterygii</taxon>
        <taxon>Neopterygii</taxon>
        <taxon>Teleostei</taxon>
        <taxon>Anguilliformes</taxon>
        <taxon>Anguillidae</taxon>
        <taxon>Anguilla</taxon>
    </lineage>
</organism>
<dbReference type="EMBL" id="GBXM01040705">
    <property type="protein sequence ID" value="JAH67872.1"/>
    <property type="molecule type" value="Transcribed_RNA"/>
</dbReference>
<accession>A0A0E9UPZ4</accession>